<dbReference type="Gene3D" id="3.90.470.20">
    <property type="entry name" value="4'-phosphopantetheinyl transferase domain"/>
    <property type="match status" value="1"/>
</dbReference>
<protein>
    <submittedName>
        <fullName evidence="5">4'-phosphopantetheinyl transferase</fullName>
    </submittedName>
</protein>
<keyword evidence="6" id="KW-1185">Reference proteome</keyword>
<feature type="domain" description="4'-phosphopantetheinyl transferase N-terminal" evidence="4">
    <location>
        <begin position="16"/>
        <end position="91"/>
    </location>
</feature>
<evidence type="ECO:0000256" key="1">
    <source>
        <dbReference type="ARBA" id="ARBA00010990"/>
    </source>
</evidence>
<dbReference type="AlphaFoldDB" id="A0A0E9MVK8"/>
<dbReference type="PANTHER" id="PTHR12215:SF10">
    <property type="entry name" value="L-AMINOADIPATE-SEMIALDEHYDE DEHYDROGENASE-PHOSPHOPANTETHEINYL TRANSFERASE"/>
    <property type="match status" value="1"/>
</dbReference>
<evidence type="ECO:0000259" key="3">
    <source>
        <dbReference type="Pfam" id="PF01648"/>
    </source>
</evidence>
<organism evidence="5 6">
    <name type="scientific">Flavihumibacter petaseus NBRC 106054</name>
    <dbReference type="NCBI Taxonomy" id="1220578"/>
    <lineage>
        <taxon>Bacteria</taxon>
        <taxon>Pseudomonadati</taxon>
        <taxon>Bacteroidota</taxon>
        <taxon>Chitinophagia</taxon>
        <taxon>Chitinophagales</taxon>
        <taxon>Chitinophagaceae</taxon>
        <taxon>Flavihumibacter</taxon>
    </lineage>
</organism>
<dbReference type="GO" id="GO:0019878">
    <property type="term" value="P:lysine biosynthetic process via aminoadipic acid"/>
    <property type="evidence" value="ECO:0007669"/>
    <property type="project" value="TreeGrafter"/>
</dbReference>
<comment type="caution">
    <text evidence="5">The sequence shown here is derived from an EMBL/GenBank/DDBJ whole genome shotgun (WGS) entry which is preliminary data.</text>
</comment>
<dbReference type="Proteomes" id="UP000033121">
    <property type="component" value="Unassembled WGS sequence"/>
</dbReference>
<evidence type="ECO:0000313" key="5">
    <source>
        <dbReference type="EMBL" id="GAO41446.1"/>
    </source>
</evidence>
<accession>A0A0E9MVK8</accession>
<name>A0A0E9MVK8_9BACT</name>
<dbReference type="Pfam" id="PF01648">
    <property type="entry name" value="ACPS"/>
    <property type="match status" value="1"/>
</dbReference>
<evidence type="ECO:0000313" key="6">
    <source>
        <dbReference type="Proteomes" id="UP000033121"/>
    </source>
</evidence>
<sequence length="208" mass="23083">MLKVAPTLPEIDPVILLSGDEQQRAAAYRFEKDRRQFVVARAMLRTTLGHYLYRAPAALQFVYNAYGKPKLADADLQFSLSHSGAYVLLAVTAQTLVGADLECFRNDLQYQRIAGRFFTAKEKAILNAAPPAWQPGVFYQLWTRKEALLKARGEGFSSPPEDCDVSAWPDGWWGTDLGIAPGYAAALAVAGNQRTFSCWDATILFTMK</sequence>
<feature type="domain" description="4'-phosphopantetheinyl transferase" evidence="3">
    <location>
        <begin position="97"/>
        <end position="171"/>
    </location>
</feature>
<dbReference type="InterPro" id="IPR008278">
    <property type="entry name" value="4-PPantetheinyl_Trfase_dom"/>
</dbReference>
<dbReference type="InterPro" id="IPR050559">
    <property type="entry name" value="P-Pant_transferase_sf"/>
</dbReference>
<proteinExistence type="inferred from homology"/>
<evidence type="ECO:0000259" key="4">
    <source>
        <dbReference type="Pfam" id="PF22624"/>
    </source>
</evidence>
<keyword evidence="2 5" id="KW-0808">Transferase</keyword>
<dbReference type="SUPFAM" id="SSF56214">
    <property type="entry name" value="4'-phosphopantetheinyl transferase"/>
    <property type="match status" value="2"/>
</dbReference>
<dbReference type="EMBL" id="BBWV01000001">
    <property type="protein sequence ID" value="GAO41446.1"/>
    <property type="molecule type" value="Genomic_DNA"/>
</dbReference>
<dbReference type="InterPro" id="IPR055066">
    <property type="entry name" value="AASDHPPT_N"/>
</dbReference>
<dbReference type="GO" id="GO:0005829">
    <property type="term" value="C:cytosol"/>
    <property type="evidence" value="ECO:0007669"/>
    <property type="project" value="TreeGrafter"/>
</dbReference>
<gene>
    <name evidence="5" type="ORF">FPE01S_01_04580</name>
</gene>
<dbReference type="PANTHER" id="PTHR12215">
    <property type="entry name" value="PHOSPHOPANTETHEINE TRANSFERASE"/>
    <property type="match status" value="1"/>
</dbReference>
<evidence type="ECO:0000256" key="2">
    <source>
        <dbReference type="ARBA" id="ARBA00022679"/>
    </source>
</evidence>
<dbReference type="STRING" id="1220578.FPE01S_01_04580"/>
<comment type="similarity">
    <text evidence="1">Belongs to the P-Pant transferase superfamily. Gsp/Sfp/HetI/AcpT family.</text>
</comment>
<dbReference type="Pfam" id="PF22624">
    <property type="entry name" value="AASDHPPT_N"/>
    <property type="match status" value="1"/>
</dbReference>
<reference evidence="5 6" key="1">
    <citation type="submission" date="2015-04" db="EMBL/GenBank/DDBJ databases">
        <title>Whole genome shotgun sequence of Flavihumibacter petaseus NBRC 106054.</title>
        <authorList>
            <person name="Miyazawa S."/>
            <person name="Hosoyama A."/>
            <person name="Hashimoto M."/>
            <person name="Noguchi M."/>
            <person name="Tsuchikane K."/>
            <person name="Ohji S."/>
            <person name="Yamazoe A."/>
            <person name="Ichikawa N."/>
            <person name="Kimura A."/>
            <person name="Fujita N."/>
        </authorList>
    </citation>
    <scope>NUCLEOTIDE SEQUENCE [LARGE SCALE GENOMIC DNA]</scope>
    <source>
        <strain evidence="5 6">NBRC 106054</strain>
    </source>
</reference>
<dbReference type="GO" id="GO:0000287">
    <property type="term" value="F:magnesium ion binding"/>
    <property type="evidence" value="ECO:0007669"/>
    <property type="project" value="InterPro"/>
</dbReference>
<dbReference type="InterPro" id="IPR037143">
    <property type="entry name" value="4-PPantetheinyl_Trfase_dom_sf"/>
</dbReference>
<dbReference type="GO" id="GO:0008897">
    <property type="term" value="F:holo-[acyl-carrier-protein] synthase activity"/>
    <property type="evidence" value="ECO:0007669"/>
    <property type="project" value="InterPro"/>
</dbReference>